<dbReference type="RefSeq" id="WP_043607582.1">
    <property type="nucleotide sequence ID" value="NZ_AXCY01000061.1"/>
</dbReference>
<comment type="caution">
    <text evidence="1">The sequence shown here is derived from an EMBL/GenBank/DDBJ whole genome shotgun (WGS) entry which is preliminary data.</text>
</comment>
<evidence type="ECO:0000313" key="1">
    <source>
        <dbReference type="EMBL" id="KGM10160.1"/>
    </source>
</evidence>
<proteinExistence type="predicted"/>
<evidence type="ECO:0008006" key="3">
    <source>
        <dbReference type="Google" id="ProtNLM"/>
    </source>
</evidence>
<gene>
    <name evidence="1" type="ORF">N868_16500</name>
</gene>
<name>A0A0A0BQD2_9CELL</name>
<reference evidence="1 2" key="2">
    <citation type="journal article" date="2015" name="Stand. Genomic Sci.">
        <title>Draft genome sequence of Cellulomonas carbonis T26(T) and comparative analysis of six Cellulomonas genomes.</title>
        <authorList>
            <person name="Zhuang W."/>
            <person name="Zhang S."/>
            <person name="Xia X."/>
            <person name="Wang G."/>
        </authorList>
    </citation>
    <scope>NUCLEOTIDE SEQUENCE [LARGE SCALE GENOMIC DNA]</scope>
    <source>
        <strain evidence="1 2">T26</strain>
    </source>
</reference>
<dbReference type="Proteomes" id="UP000029839">
    <property type="component" value="Unassembled WGS sequence"/>
</dbReference>
<organism evidence="1 2">
    <name type="scientific">Cellulomonas carbonis T26</name>
    <dbReference type="NCBI Taxonomy" id="947969"/>
    <lineage>
        <taxon>Bacteria</taxon>
        <taxon>Bacillati</taxon>
        <taxon>Actinomycetota</taxon>
        <taxon>Actinomycetes</taxon>
        <taxon>Micrococcales</taxon>
        <taxon>Cellulomonadaceae</taxon>
        <taxon>Cellulomonas</taxon>
    </lineage>
</organism>
<evidence type="ECO:0000313" key="2">
    <source>
        <dbReference type="Proteomes" id="UP000029839"/>
    </source>
</evidence>
<dbReference type="AlphaFoldDB" id="A0A0A0BQD2"/>
<dbReference type="EMBL" id="AXCY01000061">
    <property type="protein sequence ID" value="KGM10160.1"/>
    <property type="molecule type" value="Genomic_DNA"/>
</dbReference>
<reference evidence="1 2" key="1">
    <citation type="submission" date="2013-08" db="EMBL/GenBank/DDBJ databases">
        <title>Genome sequencing of Cellulomonas carbonis T26.</title>
        <authorList>
            <person name="Chen F."/>
            <person name="Li Y."/>
            <person name="Wang G."/>
        </authorList>
    </citation>
    <scope>NUCLEOTIDE SEQUENCE [LARGE SCALE GENOMIC DNA]</scope>
    <source>
        <strain evidence="1 2">T26</strain>
    </source>
</reference>
<sequence>MPKVTFVHNLKPDAVQAAVSGMSDPAGYLVAPGNATGQGLELTRFVRGLGFDLLVDNGNFALLGPIGRQFGVEARTLHEEVRTAERALGRTARGPGDLPADLSARYGDLADRVRRAAVDAVPADASLALAQDALDPTSVIGVEDLTMACWLRLDVEPAYLRRPRRAYRRMNRSVARRAVRAAAARGDPAAVPTLPVASALSFNTAKDAGREFAAAGLTSISMGFGAYMADDHFTDHLYRDRRRIDLGANLPQRYTRTVAAAVGFWEGYDEVAHRPPARFHFLGVGAPIMIALLALAARRTPELSFDATSPILDATQGGTIYSDRPAHLKLRTRKVAHRLAREPALTWDCPCPFCTDFTGRSPFDYARGHAWFATTGATDVTTADLAPGGALFEAYPLLSEPAAGELRREVSYARVGHNHWIIDRLARSLTRASARGTLPVRVTSIIRDYQARTTPVFARAVEVGLQLAAG</sequence>
<dbReference type="OrthoDB" id="5137402at2"/>
<accession>A0A0A0BQD2</accession>
<keyword evidence="2" id="KW-1185">Reference proteome</keyword>
<protein>
    <recommendedName>
        <fullName evidence="3">tRNA-guanine transglycosylase</fullName>
    </recommendedName>
</protein>